<comment type="caution">
    <text evidence="2">The sequence shown here is derived from an EMBL/GenBank/DDBJ whole genome shotgun (WGS) entry which is preliminary data.</text>
</comment>
<protein>
    <recommendedName>
        <fullName evidence="6">Ecdysis triggering hormone</fullName>
    </recommendedName>
</protein>
<gene>
    <name evidence="3" type="ORF">ABMA27_010936</name>
    <name evidence="2" type="ORF">ABMA28_011144</name>
</gene>
<evidence type="ECO:0000313" key="5">
    <source>
        <dbReference type="Proteomes" id="UP001549921"/>
    </source>
</evidence>
<feature type="chain" id="PRO_5044722591" description="Ecdysis triggering hormone" evidence="1">
    <location>
        <begin position="24"/>
        <end position="113"/>
    </location>
</feature>
<accession>A0ABD0S6V7</accession>
<evidence type="ECO:0000313" key="3">
    <source>
        <dbReference type="EMBL" id="KAL0859093.1"/>
    </source>
</evidence>
<evidence type="ECO:0000313" key="4">
    <source>
        <dbReference type="Proteomes" id="UP001549920"/>
    </source>
</evidence>
<keyword evidence="1" id="KW-0732">Signal</keyword>
<sequence>MKSRLAYALAVYCLLYVLVKIECSIVKPNNIPRIGRSDESAGPFDQEMGYVIKTNKNIPRMGRRNYDLGNRYDIPKFYSLPEEAFQQYEESRPSYNQGFSEGIYDNRLENMKK</sequence>
<reference evidence="4 5" key="1">
    <citation type="submission" date="2024-06" db="EMBL/GenBank/DDBJ databases">
        <title>A chromosome-level genome assembly of beet webworm, Loxostege sticticalis.</title>
        <authorList>
            <person name="Zhang Y."/>
        </authorList>
    </citation>
    <scope>NUCLEOTIDE SEQUENCE [LARGE SCALE GENOMIC DNA]</scope>
    <source>
        <strain evidence="3">AQ026</strain>
        <strain evidence="2">AQ028</strain>
        <tissue evidence="2">Male pupae</tissue>
        <tissue evidence="3">Whole body</tissue>
    </source>
</reference>
<dbReference type="Proteomes" id="UP001549920">
    <property type="component" value="Unassembled WGS sequence"/>
</dbReference>
<evidence type="ECO:0008006" key="6">
    <source>
        <dbReference type="Google" id="ProtNLM"/>
    </source>
</evidence>
<feature type="signal peptide" evidence="1">
    <location>
        <begin position="1"/>
        <end position="23"/>
    </location>
</feature>
<dbReference type="EMBL" id="JBEUOH010000028">
    <property type="protein sequence ID" value="KAL0859093.1"/>
    <property type="molecule type" value="Genomic_DNA"/>
</dbReference>
<dbReference type="Proteomes" id="UP001549921">
    <property type="component" value="Unassembled WGS sequence"/>
</dbReference>
<name>A0ABD0S6V7_LOXSC</name>
<evidence type="ECO:0000256" key="1">
    <source>
        <dbReference type="SAM" id="SignalP"/>
    </source>
</evidence>
<keyword evidence="4" id="KW-1185">Reference proteome</keyword>
<proteinExistence type="predicted"/>
<dbReference type="EMBL" id="JBEDNZ010000028">
    <property type="protein sequence ID" value="KAL0809612.1"/>
    <property type="molecule type" value="Genomic_DNA"/>
</dbReference>
<evidence type="ECO:0000313" key="2">
    <source>
        <dbReference type="EMBL" id="KAL0809612.1"/>
    </source>
</evidence>
<organism evidence="2 5">
    <name type="scientific">Loxostege sticticalis</name>
    <name type="common">Beet webworm moth</name>
    <dbReference type="NCBI Taxonomy" id="481309"/>
    <lineage>
        <taxon>Eukaryota</taxon>
        <taxon>Metazoa</taxon>
        <taxon>Ecdysozoa</taxon>
        <taxon>Arthropoda</taxon>
        <taxon>Hexapoda</taxon>
        <taxon>Insecta</taxon>
        <taxon>Pterygota</taxon>
        <taxon>Neoptera</taxon>
        <taxon>Endopterygota</taxon>
        <taxon>Lepidoptera</taxon>
        <taxon>Glossata</taxon>
        <taxon>Ditrysia</taxon>
        <taxon>Pyraloidea</taxon>
        <taxon>Crambidae</taxon>
        <taxon>Pyraustinae</taxon>
        <taxon>Loxostege</taxon>
    </lineage>
</organism>
<dbReference type="AlphaFoldDB" id="A0ABD0S6V7"/>